<organism evidence="1">
    <name type="scientific">marine sediment metagenome</name>
    <dbReference type="NCBI Taxonomy" id="412755"/>
    <lineage>
        <taxon>unclassified sequences</taxon>
        <taxon>metagenomes</taxon>
        <taxon>ecological metagenomes</taxon>
    </lineage>
</organism>
<name>A0A0F9D2T9_9ZZZZ</name>
<evidence type="ECO:0000313" key="1">
    <source>
        <dbReference type="EMBL" id="KKL55829.1"/>
    </source>
</evidence>
<gene>
    <name evidence="1" type="ORF">LCGC14_2251460</name>
</gene>
<dbReference type="EMBL" id="LAZR01030698">
    <property type="protein sequence ID" value="KKL55829.1"/>
    <property type="molecule type" value="Genomic_DNA"/>
</dbReference>
<accession>A0A0F9D2T9</accession>
<sequence length="92" mass="10952">MRLDDFGIAPDKERIIRCLKGKKTDRIPYFENYIGEKIMFQFETIPGSKKVRGFFVKIYLKIFSILDHSFLLLFLPERIISLKNGEYIGRKF</sequence>
<comment type="caution">
    <text evidence="1">The sequence shown here is derived from an EMBL/GenBank/DDBJ whole genome shotgun (WGS) entry which is preliminary data.</text>
</comment>
<proteinExistence type="predicted"/>
<dbReference type="AlphaFoldDB" id="A0A0F9D2T9"/>
<reference evidence="1" key="1">
    <citation type="journal article" date="2015" name="Nature">
        <title>Complex archaea that bridge the gap between prokaryotes and eukaryotes.</title>
        <authorList>
            <person name="Spang A."/>
            <person name="Saw J.H."/>
            <person name="Jorgensen S.L."/>
            <person name="Zaremba-Niedzwiedzka K."/>
            <person name="Martijn J."/>
            <person name="Lind A.E."/>
            <person name="van Eijk R."/>
            <person name="Schleper C."/>
            <person name="Guy L."/>
            <person name="Ettema T.J."/>
        </authorList>
    </citation>
    <scope>NUCLEOTIDE SEQUENCE</scope>
</reference>
<protein>
    <submittedName>
        <fullName evidence="1">Uncharacterized protein</fullName>
    </submittedName>
</protein>